<dbReference type="Pfam" id="PF04324">
    <property type="entry name" value="Fer2_BFD"/>
    <property type="match status" value="1"/>
</dbReference>
<dbReference type="EMBL" id="JH109152">
    <property type="protein sequence ID" value="EGW22888.1"/>
    <property type="molecule type" value="Genomic_DNA"/>
</dbReference>
<dbReference type="PANTHER" id="PTHR37424:SF1">
    <property type="entry name" value="BACTERIOFERRITIN-ASSOCIATED FERREDOXIN"/>
    <property type="match status" value="1"/>
</dbReference>
<keyword evidence="1" id="KW-0813">Transport</keyword>
<evidence type="ECO:0000259" key="10">
    <source>
        <dbReference type="Pfam" id="PF04324"/>
    </source>
</evidence>
<keyword evidence="2" id="KW-0001">2Fe-2S</keyword>
<evidence type="ECO:0000256" key="9">
    <source>
        <dbReference type="ARBA" id="ARBA00046332"/>
    </source>
</evidence>
<keyword evidence="12" id="KW-1185">Reference proteome</keyword>
<proteinExistence type="inferred from homology"/>
<dbReference type="Proteomes" id="UP000004664">
    <property type="component" value="Unassembled WGS sequence"/>
</dbReference>
<dbReference type="AlphaFoldDB" id="G3IVG1"/>
<dbReference type="HOGENOM" id="CLU_159205_3_3_6"/>
<dbReference type="Gene3D" id="1.10.10.1100">
    <property type="entry name" value="BFD-like [2Fe-2S]-binding domain"/>
    <property type="match status" value="1"/>
</dbReference>
<reference evidence="11 12" key="1">
    <citation type="submission" date="2011-06" db="EMBL/GenBank/DDBJ databases">
        <title>Genomic sequence of Methylobacter tundripaludum SV96.</title>
        <authorList>
            <consortium name="US DOE Joint Genome Institute"/>
            <person name="Lucas S."/>
            <person name="Han J."/>
            <person name="Lapidus A."/>
            <person name="Cheng J.-F."/>
            <person name="Goodwin L."/>
            <person name="Pitluck S."/>
            <person name="Held B."/>
            <person name="Detter J.C."/>
            <person name="Han C."/>
            <person name="Tapia R."/>
            <person name="Land M."/>
            <person name="Hauser L."/>
            <person name="Kyrpides N."/>
            <person name="Ivanova N."/>
            <person name="Ovchinnikova G."/>
            <person name="Pagani I."/>
            <person name="Klotz M.G."/>
            <person name="Dispirito A.A."/>
            <person name="Murrell J.C."/>
            <person name="Dunfield P."/>
            <person name="Kalyuzhnaya M.G."/>
            <person name="Svenning M."/>
            <person name="Trotsenko Y.A."/>
            <person name="Stein L.Y."/>
            <person name="Woyke T."/>
        </authorList>
    </citation>
    <scope>NUCLEOTIDE SEQUENCE [LARGE SCALE GENOMIC DNA]</scope>
    <source>
        <strain evidence="12">ATCC BAA-1195 / DSM 17260 / SV96</strain>
    </source>
</reference>
<name>G3IVG1_METTV</name>
<organism evidence="11 12">
    <name type="scientific">Methylobacter tundripaludum (strain ATCC BAA-1195 / DSM 17260 / SV96)</name>
    <dbReference type="NCBI Taxonomy" id="697282"/>
    <lineage>
        <taxon>Bacteria</taxon>
        <taxon>Pseudomonadati</taxon>
        <taxon>Pseudomonadota</taxon>
        <taxon>Gammaproteobacteria</taxon>
        <taxon>Methylococcales</taxon>
        <taxon>Methylococcaceae</taxon>
        <taxon>Methylobacter</taxon>
    </lineage>
</organism>
<accession>G3IVG1</accession>
<dbReference type="OrthoDB" id="9815350at2"/>
<evidence type="ECO:0000313" key="12">
    <source>
        <dbReference type="Proteomes" id="UP000004664"/>
    </source>
</evidence>
<evidence type="ECO:0000256" key="8">
    <source>
        <dbReference type="ARBA" id="ARBA00039386"/>
    </source>
</evidence>
<dbReference type="InterPro" id="IPR052371">
    <property type="entry name" value="BFD-associated_ferredoxin"/>
</dbReference>
<evidence type="ECO:0000256" key="5">
    <source>
        <dbReference type="ARBA" id="ARBA00023004"/>
    </source>
</evidence>
<evidence type="ECO:0000256" key="2">
    <source>
        <dbReference type="ARBA" id="ARBA00022714"/>
    </source>
</evidence>
<comment type="cofactor">
    <cofactor evidence="7">
        <name>[2Fe-2S] cluster</name>
        <dbReference type="ChEBI" id="CHEBI:190135"/>
    </cofactor>
</comment>
<keyword evidence="6" id="KW-0411">Iron-sulfur</keyword>
<sequence length="64" mass="7288">MCICLCFDVSKSEIKKAIRDGYDSIEKLSEQLQVGSHCGGCIGRIEEILEKQKNRSFLWSLHTL</sequence>
<protein>
    <recommendedName>
        <fullName evidence="8">Bacterioferritin-associated ferredoxin</fullName>
    </recommendedName>
</protein>
<keyword evidence="3" id="KW-0479">Metal-binding</keyword>
<gene>
    <name evidence="11" type="ORF">Mettu_1721</name>
</gene>
<evidence type="ECO:0000256" key="6">
    <source>
        <dbReference type="ARBA" id="ARBA00023014"/>
    </source>
</evidence>
<dbReference type="GO" id="GO:0046872">
    <property type="term" value="F:metal ion binding"/>
    <property type="evidence" value="ECO:0007669"/>
    <property type="project" value="UniProtKB-KW"/>
</dbReference>
<dbReference type="GO" id="GO:0051537">
    <property type="term" value="F:2 iron, 2 sulfur cluster binding"/>
    <property type="evidence" value="ECO:0007669"/>
    <property type="project" value="UniProtKB-KW"/>
</dbReference>
<evidence type="ECO:0000256" key="4">
    <source>
        <dbReference type="ARBA" id="ARBA00022982"/>
    </source>
</evidence>
<evidence type="ECO:0000313" key="11">
    <source>
        <dbReference type="EMBL" id="EGW22888.1"/>
    </source>
</evidence>
<dbReference type="RefSeq" id="WP_006890892.1">
    <property type="nucleotide sequence ID" value="NZ_JH109152.1"/>
</dbReference>
<evidence type="ECO:0000256" key="7">
    <source>
        <dbReference type="ARBA" id="ARBA00034078"/>
    </source>
</evidence>
<evidence type="ECO:0000256" key="3">
    <source>
        <dbReference type="ARBA" id="ARBA00022723"/>
    </source>
</evidence>
<feature type="domain" description="BFD-like [2Fe-2S]-binding" evidence="10">
    <location>
        <begin position="3"/>
        <end position="50"/>
    </location>
</feature>
<evidence type="ECO:0000256" key="1">
    <source>
        <dbReference type="ARBA" id="ARBA00022448"/>
    </source>
</evidence>
<keyword evidence="5" id="KW-0408">Iron</keyword>
<dbReference type="STRING" id="697282.Mettu_1721"/>
<comment type="similarity">
    <text evidence="9">Belongs to the Bfd family.</text>
</comment>
<dbReference type="InterPro" id="IPR007419">
    <property type="entry name" value="BFD-like_2Fe2S-bd_dom"/>
</dbReference>
<keyword evidence="4" id="KW-0249">Electron transport</keyword>
<dbReference type="PANTHER" id="PTHR37424">
    <property type="entry name" value="BACTERIOFERRITIN-ASSOCIATED FERREDOXIN"/>
    <property type="match status" value="1"/>
</dbReference>
<dbReference type="InterPro" id="IPR041854">
    <property type="entry name" value="BFD-like_2Fe2S-bd_dom_sf"/>
</dbReference>